<feature type="compositionally biased region" description="Polar residues" evidence="1">
    <location>
        <begin position="7"/>
        <end position="16"/>
    </location>
</feature>
<sequence length="1037" mass="117530">MEPPQSPLTVPSGTPASSPPVEEVRPPARGPRGIGLGRRQSTKKLSVMGNLQVLDAFSRNDRNAGFFKKEPDKIIVEKTPDAPRHDSSKSPPRRASDSAAVTPSLSGNLLGLMEKRRKNEWVDKTDKREKNHESTGWISQMNRVMGNLNAEGTSRNGGTGRVKTGQSLNSSSPQIQNVIMDTSSGIGRSSSSGKFILSQAATLTTKCLNLKSLGEFESIEFADRLFELYIFYKKDVNEALSIWSVEYPPMMKLIGKYKWTRSMLETLLRNKFAMDWYKMSVPSFTSSAEKSAAKKGILPISGRSGGLRRGSKPRSSKLAHTAEAMEKSTEVFKRARDKSLQMHGAKMAGSLLRACMFHNSIPSAVDEWILQSKKLTELDELPFFRPFIETLLYHVQGSSTTLKIRLGMGVIFTYVDQLTDFWVMKTYFENENTRSSFYAMLLIFVFHLLQDLFWIRMWKRQNPDSMKRDIWLRIFMIKPIYDLYKIFMDYPTDHGCLVDPLQEFVDTKQTEVIYECVPQSIIQGLALFKPNLENRKSQVISLAITVVSTGFNQAVSSIITDTDPRKRKKNKSSGYVGNSSFARTSAFCMLTVFTSIYNLLRVASYLLLINALGPMSVLVVLVEYILSLVALYLIKGDFYCWWPVSGKFSVVLALMVRLQVFFVTNFAPYTEHRLPWDSGGFFWMMSIMWALCSNFLYVFLGFLVKGDSICSPFKEETDNVGDDKICLETLSKEGTLGWLVGTTVVCLLFLFLFFLTIKRDQWKTFFENESSRNYNIRTGWHNEDDGQKVESLLKHSSLTPPVEEVREWMESNWVEWENENPSWFHHYRQTMIFVLKEEFLPSPGTLAKGESIKLAREIREEDEYLEEQQRLDESDSGRHDDEEEAEKNKTWAAGVKNGLRRASLLGQSGANTFAVGGRRGTITGSGTDSLRKSKERKSSTFNSKRERSRSVRGQSTNTTSLGMKLHSQRKDNDANGMKLESFREDKDDSSGEQKSNRSQSPSSQSPSSQSPGSPNRAMYTQLSPEEKVTNFMKGHAS</sequence>
<feature type="transmembrane region" description="Helical" evidence="2">
    <location>
        <begin position="580"/>
        <end position="600"/>
    </location>
</feature>
<evidence type="ECO:0000313" key="3">
    <source>
        <dbReference type="EMBL" id="GMI14815.1"/>
    </source>
</evidence>
<feature type="region of interest" description="Disordered" evidence="1">
    <location>
        <begin position="148"/>
        <end position="171"/>
    </location>
</feature>
<feature type="transmembrane region" description="Helical" evidence="2">
    <location>
        <begin position="437"/>
        <end position="458"/>
    </location>
</feature>
<dbReference type="Proteomes" id="UP001165160">
    <property type="component" value="Unassembled WGS sequence"/>
</dbReference>
<organism evidence="3 4">
    <name type="scientific">Triparma verrucosa</name>
    <dbReference type="NCBI Taxonomy" id="1606542"/>
    <lineage>
        <taxon>Eukaryota</taxon>
        <taxon>Sar</taxon>
        <taxon>Stramenopiles</taxon>
        <taxon>Ochrophyta</taxon>
        <taxon>Bolidophyceae</taxon>
        <taxon>Parmales</taxon>
        <taxon>Triparmaceae</taxon>
        <taxon>Triparma</taxon>
    </lineage>
</organism>
<feature type="region of interest" description="Disordered" evidence="1">
    <location>
        <begin position="57"/>
        <end position="134"/>
    </location>
</feature>
<dbReference type="AlphaFoldDB" id="A0A9W7FMP6"/>
<evidence type="ECO:0000313" key="4">
    <source>
        <dbReference type="Proteomes" id="UP001165160"/>
    </source>
</evidence>
<feature type="compositionally biased region" description="Basic and acidic residues" evidence="1">
    <location>
        <begin position="113"/>
        <end position="133"/>
    </location>
</feature>
<proteinExistence type="predicted"/>
<feature type="transmembrane region" description="Helical" evidence="2">
    <location>
        <begin position="681"/>
        <end position="704"/>
    </location>
</feature>
<feature type="transmembrane region" description="Helical" evidence="2">
    <location>
        <begin position="646"/>
        <end position="669"/>
    </location>
</feature>
<keyword evidence="2" id="KW-0812">Transmembrane</keyword>
<accession>A0A9W7FMP6</accession>
<keyword evidence="2" id="KW-0472">Membrane</keyword>
<feature type="region of interest" description="Disordered" evidence="1">
    <location>
        <begin position="299"/>
        <end position="321"/>
    </location>
</feature>
<gene>
    <name evidence="3" type="ORF">TrVE_jg9011</name>
</gene>
<dbReference type="EMBL" id="BRXX01000506">
    <property type="protein sequence ID" value="GMI14815.1"/>
    <property type="molecule type" value="Genomic_DNA"/>
</dbReference>
<feature type="region of interest" description="Disordered" evidence="1">
    <location>
        <begin position="911"/>
        <end position="1037"/>
    </location>
</feature>
<feature type="compositionally biased region" description="Basic and acidic residues" evidence="1">
    <location>
        <begin position="58"/>
        <end position="88"/>
    </location>
</feature>
<feature type="transmembrane region" description="Helical" evidence="2">
    <location>
        <begin position="736"/>
        <end position="757"/>
    </location>
</feature>
<keyword evidence="2" id="KW-1133">Transmembrane helix</keyword>
<feature type="region of interest" description="Disordered" evidence="1">
    <location>
        <begin position="1"/>
        <end position="43"/>
    </location>
</feature>
<feature type="compositionally biased region" description="Basic and acidic residues" evidence="1">
    <location>
        <begin position="867"/>
        <end position="880"/>
    </location>
</feature>
<feature type="compositionally biased region" description="Low complexity" evidence="1">
    <location>
        <begin position="998"/>
        <end position="1014"/>
    </location>
</feature>
<evidence type="ECO:0000256" key="2">
    <source>
        <dbReference type="SAM" id="Phobius"/>
    </source>
</evidence>
<feature type="region of interest" description="Disordered" evidence="1">
    <location>
        <begin position="863"/>
        <end position="893"/>
    </location>
</feature>
<reference evidence="4" key="1">
    <citation type="journal article" date="2023" name="Commun. Biol.">
        <title>Genome analysis of Parmales, the sister group of diatoms, reveals the evolutionary specialization of diatoms from phago-mixotrophs to photoautotrophs.</title>
        <authorList>
            <person name="Ban H."/>
            <person name="Sato S."/>
            <person name="Yoshikawa S."/>
            <person name="Yamada K."/>
            <person name="Nakamura Y."/>
            <person name="Ichinomiya M."/>
            <person name="Sato N."/>
            <person name="Blanc-Mathieu R."/>
            <person name="Endo H."/>
            <person name="Kuwata A."/>
            <person name="Ogata H."/>
        </authorList>
    </citation>
    <scope>NUCLEOTIDE SEQUENCE [LARGE SCALE GENOMIC DNA]</scope>
    <source>
        <strain evidence="4">NIES 3699</strain>
    </source>
</reference>
<feature type="transmembrane region" description="Helical" evidence="2">
    <location>
        <begin position="607"/>
        <end position="634"/>
    </location>
</feature>
<name>A0A9W7FMP6_9STRA</name>
<feature type="compositionally biased region" description="Polar residues" evidence="1">
    <location>
        <begin position="951"/>
        <end position="961"/>
    </location>
</feature>
<comment type="caution">
    <text evidence="3">The sequence shown here is derived from an EMBL/GenBank/DDBJ whole genome shotgun (WGS) entry which is preliminary data.</text>
</comment>
<protein>
    <submittedName>
        <fullName evidence="3">Uncharacterized protein</fullName>
    </submittedName>
</protein>
<keyword evidence="4" id="KW-1185">Reference proteome</keyword>
<feature type="compositionally biased region" description="Basic and acidic residues" evidence="1">
    <location>
        <begin position="929"/>
        <end position="949"/>
    </location>
</feature>
<evidence type="ECO:0000256" key="1">
    <source>
        <dbReference type="SAM" id="MobiDB-lite"/>
    </source>
</evidence>
<feature type="compositionally biased region" description="Basic and acidic residues" evidence="1">
    <location>
        <begin position="980"/>
        <end position="995"/>
    </location>
</feature>